<dbReference type="Pfam" id="PF07963">
    <property type="entry name" value="N_methyl"/>
    <property type="match status" value="1"/>
</dbReference>
<reference evidence="3" key="1">
    <citation type="submission" date="2020-06" db="EMBL/GenBank/DDBJ databases">
        <title>Draft genomic sequecing of Geomonas sp. Red745.</title>
        <authorList>
            <person name="Itoh H."/>
            <person name="Xu Z.X."/>
            <person name="Ushijima N."/>
            <person name="Masuda Y."/>
            <person name="Shiratori Y."/>
            <person name="Senoo K."/>
        </authorList>
    </citation>
    <scope>NUCLEOTIDE SEQUENCE [LARGE SCALE GENOMIC DNA]</scope>
    <source>
        <strain evidence="3">Red745</strain>
    </source>
</reference>
<feature type="transmembrane region" description="Helical" evidence="1">
    <location>
        <begin position="20"/>
        <end position="40"/>
    </location>
</feature>
<evidence type="ECO:0000313" key="2">
    <source>
        <dbReference type="EMBL" id="GFO66846.1"/>
    </source>
</evidence>
<keyword evidence="1" id="KW-0812">Transmembrane</keyword>
<organism evidence="2 3">
    <name type="scientific">Geomonas limicola</name>
    <dbReference type="NCBI Taxonomy" id="2740186"/>
    <lineage>
        <taxon>Bacteria</taxon>
        <taxon>Pseudomonadati</taxon>
        <taxon>Thermodesulfobacteriota</taxon>
        <taxon>Desulfuromonadia</taxon>
        <taxon>Geobacterales</taxon>
        <taxon>Geobacteraceae</taxon>
        <taxon>Geomonas</taxon>
    </lineage>
</organism>
<dbReference type="RefSeq" id="WP_281379383.1">
    <property type="nucleotide sequence ID" value="NZ_BLXZ01000001.1"/>
</dbReference>
<sequence length="139" mass="15381">MTCPPSLKNKAGFTLTEVMVALVIMMVGLVGLLQAIGIALEHNLRNQQREEAVFLGEKYLNELRGKRFDATFDPYSSPYTPFTVGSGVRGGGTRYTVERTGDKYSADNLTKLLIVTVKWTFKQVEYQNRVTATVSVAPS</sequence>
<evidence type="ECO:0000256" key="1">
    <source>
        <dbReference type="SAM" id="Phobius"/>
    </source>
</evidence>
<dbReference type="InterPro" id="IPR012902">
    <property type="entry name" value="N_methyl_site"/>
</dbReference>
<dbReference type="Proteomes" id="UP000587586">
    <property type="component" value="Unassembled WGS sequence"/>
</dbReference>
<dbReference type="NCBIfam" id="TIGR02532">
    <property type="entry name" value="IV_pilin_GFxxxE"/>
    <property type="match status" value="1"/>
</dbReference>
<keyword evidence="1" id="KW-1133">Transmembrane helix</keyword>
<protein>
    <submittedName>
        <fullName evidence="2">Pilus assembly protein PilV</fullName>
    </submittedName>
</protein>
<proteinExistence type="predicted"/>
<name>A0A6V8N2W8_9BACT</name>
<comment type="caution">
    <text evidence="2">The sequence shown here is derived from an EMBL/GenBank/DDBJ whole genome shotgun (WGS) entry which is preliminary data.</text>
</comment>
<accession>A0A6V8N2W8</accession>
<keyword evidence="1" id="KW-0472">Membrane</keyword>
<evidence type="ECO:0000313" key="3">
    <source>
        <dbReference type="Proteomes" id="UP000587586"/>
    </source>
</evidence>
<dbReference type="EMBL" id="BLXZ01000001">
    <property type="protein sequence ID" value="GFO66846.1"/>
    <property type="molecule type" value="Genomic_DNA"/>
</dbReference>
<keyword evidence="3" id="KW-1185">Reference proteome</keyword>
<dbReference type="AlphaFoldDB" id="A0A6V8N2W8"/>
<gene>
    <name evidence="2" type="primary">pilV-2_2</name>
    <name evidence="2" type="ORF">GMLC_04250</name>
</gene>